<feature type="chain" id="PRO_5044168303" evidence="3">
    <location>
        <begin position="19"/>
        <end position="285"/>
    </location>
</feature>
<dbReference type="InterPro" id="IPR000801">
    <property type="entry name" value="Esterase-like"/>
</dbReference>
<sequence length="285" mass="32437">MRILMLCGMIMLSSIVQARPNQQVPQLTPQVSTYYHIMEKEVEHQGKQYRFFLAIPKNTPKTTVLYSVDGNAQFPLIVNEALAQAKKPLPVIASLGYVGEKAYFIAERTHDYTPRVHGEAFAKGGNVEQFYQFMVSQLKPYVLAQMAQENITITEQSLFGHSFGGVFTLYVLFNHPDAFQRYIAASPSLWWGKGEWITQDKWQQIPNNVAVTITLGELEETPDFSQMSEEQRLRYQTRSSWLTPRQLCDYLTDVGKTCQFYLFTGKGHGSSIPDAIKTALEQSTE</sequence>
<evidence type="ECO:0000256" key="3">
    <source>
        <dbReference type="SAM" id="SignalP"/>
    </source>
</evidence>
<feature type="signal peptide" evidence="3">
    <location>
        <begin position="1"/>
        <end position="18"/>
    </location>
</feature>
<evidence type="ECO:0000256" key="1">
    <source>
        <dbReference type="ARBA" id="ARBA00005622"/>
    </source>
</evidence>
<protein>
    <submittedName>
        <fullName evidence="4">Esterase</fullName>
    </submittedName>
</protein>
<proteinExistence type="inferred from homology"/>
<comment type="similarity">
    <text evidence="1">Belongs to the esterase D family.</text>
</comment>
<dbReference type="Pfam" id="PF00756">
    <property type="entry name" value="Esterase"/>
    <property type="match status" value="1"/>
</dbReference>
<reference evidence="4 5" key="1">
    <citation type="submission" date="2017-05" db="EMBL/GenBank/DDBJ databases">
        <title>Whole genome sequencing of Proteus mirabilis AR_0155.</title>
        <authorList>
            <person name="Conlan S."/>
            <person name="Thomas P.J."/>
            <person name="Mullikin J."/>
            <person name="Frank K.M."/>
            <person name="Segre J.A."/>
        </authorList>
    </citation>
    <scope>NUCLEOTIDE SEQUENCE [LARGE SCALE GENOMIC DNA]</scope>
    <source>
        <strain evidence="4 5">AR_0155</strain>
    </source>
</reference>
<dbReference type="PANTHER" id="PTHR40841:SF2">
    <property type="entry name" value="SIDEROPHORE-DEGRADING ESTERASE (EUROFUNG)"/>
    <property type="match status" value="1"/>
</dbReference>
<accession>A0AAJ0YBQ3</accession>
<dbReference type="Proteomes" id="UP000195540">
    <property type="component" value="Chromosome"/>
</dbReference>
<keyword evidence="2" id="KW-0378">Hydrolase</keyword>
<dbReference type="InterPro" id="IPR029058">
    <property type="entry name" value="AB_hydrolase_fold"/>
</dbReference>
<name>A0AAJ0YBQ3_PROMI</name>
<dbReference type="Gene3D" id="3.40.50.1820">
    <property type="entry name" value="alpha/beta hydrolase"/>
    <property type="match status" value="1"/>
</dbReference>
<dbReference type="EMBL" id="CP021694">
    <property type="protein sequence ID" value="ARX34122.1"/>
    <property type="molecule type" value="Genomic_DNA"/>
</dbReference>
<gene>
    <name evidence="4" type="ORF">AM402_08130</name>
</gene>
<dbReference type="AlphaFoldDB" id="A0AAJ0YBQ3"/>
<evidence type="ECO:0000313" key="4">
    <source>
        <dbReference type="EMBL" id="ARX34122.1"/>
    </source>
</evidence>
<keyword evidence="3" id="KW-0732">Signal</keyword>
<organism evidence="4 5">
    <name type="scientific">Proteus mirabilis</name>
    <dbReference type="NCBI Taxonomy" id="584"/>
    <lineage>
        <taxon>Bacteria</taxon>
        <taxon>Pseudomonadati</taxon>
        <taxon>Pseudomonadota</taxon>
        <taxon>Gammaproteobacteria</taxon>
        <taxon>Enterobacterales</taxon>
        <taxon>Morganellaceae</taxon>
        <taxon>Proteus</taxon>
    </lineage>
</organism>
<dbReference type="PANTHER" id="PTHR40841">
    <property type="entry name" value="SIDEROPHORE TRIACETYLFUSARININE C ESTERASE"/>
    <property type="match status" value="1"/>
</dbReference>
<dbReference type="SUPFAM" id="SSF53474">
    <property type="entry name" value="alpha/beta-Hydrolases"/>
    <property type="match status" value="1"/>
</dbReference>
<dbReference type="InterPro" id="IPR052558">
    <property type="entry name" value="Siderophore_Hydrolase_D"/>
</dbReference>
<evidence type="ECO:0000313" key="5">
    <source>
        <dbReference type="Proteomes" id="UP000195540"/>
    </source>
</evidence>
<dbReference type="GO" id="GO:0016788">
    <property type="term" value="F:hydrolase activity, acting on ester bonds"/>
    <property type="evidence" value="ECO:0007669"/>
    <property type="project" value="TreeGrafter"/>
</dbReference>
<evidence type="ECO:0000256" key="2">
    <source>
        <dbReference type="ARBA" id="ARBA00022801"/>
    </source>
</evidence>